<dbReference type="PANTHER" id="PTHR11851">
    <property type="entry name" value="METALLOPROTEASE"/>
    <property type="match status" value="1"/>
</dbReference>
<dbReference type="SUPFAM" id="SSF63411">
    <property type="entry name" value="LuxS/MPP-like metallohydrolase"/>
    <property type="match status" value="2"/>
</dbReference>
<dbReference type="EMBL" id="JBGJLR010000014">
    <property type="protein sequence ID" value="MEZ2740247.1"/>
    <property type="molecule type" value="Genomic_DNA"/>
</dbReference>
<feature type="domain" description="Peptidase M16 C-terminal" evidence="3">
    <location>
        <begin position="200"/>
        <end position="382"/>
    </location>
</feature>
<dbReference type="InterPro" id="IPR011249">
    <property type="entry name" value="Metalloenz_LuxS/M16"/>
</dbReference>
<dbReference type="Gene3D" id="3.30.830.10">
    <property type="entry name" value="Metalloenzyme, LuxS/M16 peptidase-like"/>
    <property type="match status" value="2"/>
</dbReference>
<evidence type="ECO:0000313" key="5">
    <source>
        <dbReference type="Proteomes" id="UP001567350"/>
    </source>
</evidence>
<dbReference type="Pfam" id="PF05193">
    <property type="entry name" value="Peptidase_M16_C"/>
    <property type="match status" value="1"/>
</dbReference>
<organism evidence="4 5">
    <name type="scientific">Comamonas jiangduensis</name>
    <dbReference type="NCBI Taxonomy" id="1194168"/>
    <lineage>
        <taxon>Bacteria</taxon>
        <taxon>Pseudomonadati</taxon>
        <taxon>Pseudomonadota</taxon>
        <taxon>Betaproteobacteria</taxon>
        <taxon>Burkholderiales</taxon>
        <taxon>Comamonadaceae</taxon>
        <taxon>Comamonas</taxon>
    </lineage>
</organism>
<dbReference type="PANTHER" id="PTHR11851:SF224">
    <property type="entry name" value="PROCESSING PROTEASE"/>
    <property type="match status" value="1"/>
</dbReference>
<evidence type="ECO:0000256" key="1">
    <source>
        <dbReference type="SAM" id="SignalP"/>
    </source>
</evidence>
<evidence type="ECO:0000259" key="3">
    <source>
        <dbReference type="Pfam" id="PF05193"/>
    </source>
</evidence>
<accession>A0ABV4IIH3</accession>
<evidence type="ECO:0000313" key="4">
    <source>
        <dbReference type="EMBL" id="MEZ2740247.1"/>
    </source>
</evidence>
<keyword evidence="1" id="KW-0732">Signal</keyword>
<dbReference type="InterPro" id="IPR050361">
    <property type="entry name" value="MPP/UQCRC_Complex"/>
</dbReference>
<proteinExistence type="predicted"/>
<reference evidence="4 5" key="1">
    <citation type="submission" date="2024-08" db="EMBL/GenBank/DDBJ databases">
        <authorList>
            <person name="Feng Z."/>
            <person name="Ronholm J."/>
        </authorList>
    </citation>
    <scope>NUCLEOTIDE SEQUENCE [LARGE SCALE GENOMIC DNA]</scope>
    <source>
        <strain evidence="4 5">4-AB0-8</strain>
    </source>
</reference>
<dbReference type="RefSeq" id="WP_370892942.1">
    <property type="nucleotide sequence ID" value="NZ_JBGJLR010000014.1"/>
</dbReference>
<dbReference type="Proteomes" id="UP001567350">
    <property type="component" value="Unassembled WGS sequence"/>
</dbReference>
<dbReference type="InterPro" id="IPR011765">
    <property type="entry name" value="Pept_M16_N"/>
</dbReference>
<dbReference type="InterPro" id="IPR007863">
    <property type="entry name" value="Peptidase_M16_C"/>
</dbReference>
<evidence type="ECO:0000259" key="2">
    <source>
        <dbReference type="Pfam" id="PF00675"/>
    </source>
</evidence>
<keyword evidence="5" id="KW-1185">Reference proteome</keyword>
<feature type="signal peptide" evidence="1">
    <location>
        <begin position="1"/>
        <end position="27"/>
    </location>
</feature>
<feature type="chain" id="PRO_5045729300" evidence="1">
    <location>
        <begin position="28"/>
        <end position="450"/>
    </location>
</feature>
<dbReference type="Pfam" id="PF00675">
    <property type="entry name" value="Peptidase_M16"/>
    <property type="match status" value="1"/>
</dbReference>
<gene>
    <name evidence="4" type="ORF">ACBP88_12465</name>
</gene>
<sequence length="450" mass="48482">MMKTKTIAAGAWLACTLAGFGVNSAWAVLPIQHWQQASGAKVWLVESPSIPMVDIQVAFDAGARREPQDQAGLATALAMMTDKGVKAQGQQPALDENALGEAWADLGASFDAGAGKDSFNYSLRSLTVPDLLQRSVQLAARQIAHPSLPADVWQRDRARWSASIAESNTRPGTVAGRAFTQAVYGGHPYGWRTTEQTLAKIDVKAIRAFHDQYIQACRAKVSVVGAVDKAQADALVTQLLSQLPKDDGKGCQPLPAVAEVPALKAAQDVRIPFQSAQAQVLIGQPGIKRSDPDFLALLVGDHILGGGGLVSRLMEEVREKRGLTYGVSSSFSPGLHAGAFVVSLQTRPDQAEQARQVAQETLAQFVAEGPTEQELRDAKDNLIGSFALRIDSNRKLLANVANIAWNDLPLDYLDHWTDKIEALTVNDVRSAMQRAIQPDRMVTVVLGEKK</sequence>
<feature type="domain" description="Peptidase M16 N-terminal" evidence="2">
    <location>
        <begin position="42"/>
        <end position="190"/>
    </location>
</feature>
<comment type="caution">
    <text evidence="4">The sequence shown here is derived from an EMBL/GenBank/DDBJ whole genome shotgun (WGS) entry which is preliminary data.</text>
</comment>
<protein>
    <submittedName>
        <fullName evidence="4">M16 family metallopeptidase</fullName>
    </submittedName>
</protein>
<name>A0ABV4IIH3_9BURK</name>